<feature type="compositionally biased region" description="Acidic residues" evidence="4">
    <location>
        <begin position="67"/>
        <end position="80"/>
    </location>
</feature>
<dbReference type="Gene3D" id="1.20.5.340">
    <property type="match status" value="1"/>
</dbReference>
<dbReference type="InterPro" id="IPR009252">
    <property type="entry name" value="Cell_div_ZapB"/>
</dbReference>
<keyword evidence="6" id="KW-1185">Reference proteome</keyword>
<dbReference type="OrthoDB" id="6554593at2"/>
<evidence type="ECO:0000256" key="2">
    <source>
        <dbReference type="ARBA" id="ARBA00023210"/>
    </source>
</evidence>
<evidence type="ECO:0000313" key="5">
    <source>
        <dbReference type="EMBL" id="SEI85320.1"/>
    </source>
</evidence>
<dbReference type="AlphaFoldDB" id="A0A1H6UAR3"/>
<name>A0A1H6UAR3_9GAMM</name>
<evidence type="ECO:0000256" key="3">
    <source>
        <dbReference type="SAM" id="Coils"/>
    </source>
</evidence>
<evidence type="ECO:0000256" key="4">
    <source>
        <dbReference type="SAM" id="MobiDB-lite"/>
    </source>
</evidence>
<accession>A0A1H6UAR3</accession>
<reference evidence="6" key="1">
    <citation type="submission" date="2016-10" db="EMBL/GenBank/DDBJ databases">
        <authorList>
            <person name="Varghese N."/>
            <person name="Submissions S."/>
        </authorList>
    </citation>
    <scope>NUCLEOTIDE SEQUENCE [LARGE SCALE GENOMIC DNA]</scope>
    <source>
        <strain evidence="6">DSM 7165</strain>
    </source>
</reference>
<dbReference type="EMBL" id="FNYH01000013">
    <property type="protein sequence ID" value="SEI85320.1"/>
    <property type="molecule type" value="Genomic_DNA"/>
</dbReference>
<organism evidence="5 6">
    <name type="scientific">Allopseudospirillum japonicum</name>
    <dbReference type="NCBI Taxonomy" id="64971"/>
    <lineage>
        <taxon>Bacteria</taxon>
        <taxon>Pseudomonadati</taxon>
        <taxon>Pseudomonadota</taxon>
        <taxon>Gammaproteobacteria</taxon>
        <taxon>Oceanospirillales</taxon>
        <taxon>Oceanospirillaceae</taxon>
        <taxon>Allopseudospirillum</taxon>
    </lineage>
</organism>
<dbReference type="GO" id="GO:0000917">
    <property type="term" value="P:division septum assembly"/>
    <property type="evidence" value="ECO:0007669"/>
    <property type="project" value="UniProtKB-KW"/>
</dbReference>
<gene>
    <name evidence="5" type="ORF">SAMN05421831_11320</name>
</gene>
<evidence type="ECO:0000256" key="1">
    <source>
        <dbReference type="ARBA" id="ARBA00023054"/>
    </source>
</evidence>
<dbReference type="GO" id="GO:0005737">
    <property type="term" value="C:cytoplasm"/>
    <property type="evidence" value="ECO:0007669"/>
    <property type="project" value="InterPro"/>
</dbReference>
<feature type="region of interest" description="Disordered" evidence="4">
    <location>
        <begin position="59"/>
        <end position="88"/>
    </location>
</feature>
<protein>
    <submittedName>
        <fullName evidence="5">Cell division protein ZapB</fullName>
    </submittedName>
</protein>
<keyword evidence="5" id="KW-0132">Cell division</keyword>
<feature type="coiled-coil region" evidence="3">
    <location>
        <begin position="6"/>
        <end position="54"/>
    </location>
</feature>
<keyword evidence="2" id="KW-0717">Septation</keyword>
<dbReference type="STRING" id="64971.SAMN05421831_11320"/>
<dbReference type="Proteomes" id="UP000242999">
    <property type="component" value="Unassembled WGS sequence"/>
</dbReference>
<proteinExistence type="predicted"/>
<keyword evidence="1 3" id="KW-0175">Coiled coil</keyword>
<dbReference type="GO" id="GO:0043093">
    <property type="term" value="P:FtsZ-dependent cytokinesis"/>
    <property type="evidence" value="ECO:0007669"/>
    <property type="project" value="InterPro"/>
</dbReference>
<evidence type="ECO:0000313" key="6">
    <source>
        <dbReference type="Proteomes" id="UP000242999"/>
    </source>
</evidence>
<keyword evidence="2" id="KW-0131">Cell cycle</keyword>
<dbReference type="SUPFAM" id="SSF75704">
    <property type="entry name" value="Mitotic arrest deficient-like 1, Mad1"/>
    <property type="match status" value="1"/>
</dbReference>
<dbReference type="RefSeq" id="WP_093311676.1">
    <property type="nucleotide sequence ID" value="NZ_FNYH01000013.1"/>
</dbReference>
<dbReference type="Pfam" id="PF06005">
    <property type="entry name" value="ZapB"/>
    <property type="match status" value="1"/>
</dbReference>
<sequence length="88" mass="10196">MSIELLTELEQRIQNAVETIDLLKMEIDDLRQENADLRQDRQAWEEQLTRLLGKFSALDDAVNPETDTQEEAPLELDETPENTTHFPS</sequence>